<evidence type="ECO:0000256" key="7">
    <source>
        <dbReference type="SAM" id="MobiDB-lite"/>
    </source>
</evidence>
<dbReference type="PANTHER" id="PTHR24215">
    <property type="entry name" value="RHO-GTPASE-ACTIVATING PROTEIN LRG1"/>
    <property type="match status" value="1"/>
</dbReference>
<dbReference type="SUPFAM" id="SSF57716">
    <property type="entry name" value="Glucocorticoid receptor-like (DNA-binding domain)"/>
    <property type="match status" value="3"/>
</dbReference>
<dbReference type="Pfam" id="PF00620">
    <property type="entry name" value="RhoGAP"/>
    <property type="match status" value="1"/>
</dbReference>
<name>A0A316UTY9_9BASI</name>
<dbReference type="PANTHER" id="PTHR24215:SF10">
    <property type="entry name" value="RHO-GTPASE-ACTIVATING PROTEIN LRG1"/>
    <property type="match status" value="1"/>
</dbReference>
<feature type="domain" description="LIM zinc-binding" evidence="8">
    <location>
        <begin position="302"/>
        <end position="362"/>
    </location>
</feature>
<dbReference type="FunFam" id="2.10.110.10:FF:000058">
    <property type="entry name" value="Rho GTPase activator Lrg11"/>
    <property type="match status" value="1"/>
</dbReference>
<feature type="compositionally biased region" description="Basic and acidic residues" evidence="7">
    <location>
        <begin position="846"/>
        <end position="865"/>
    </location>
</feature>
<dbReference type="SMART" id="SM00132">
    <property type="entry name" value="LIM"/>
    <property type="match status" value="3"/>
</dbReference>
<dbReference type="InterPro" id="IPR008936">
    <property type="entry name" value="Rho_GTPase_activation_prot"/>
</dbReference>
<evidence type="ECO:0000256" key="3">
    <source>
        <dbReference type="ARBA" id="ARBA00022737"/>
    </source>
</evidence>
<dbReference type="PROSITE" id="PS50023">
    <property type="entry name" value="LIM_DOMAIN_2"/>
    <property type="match status" value="2"/>
</dbReference>
<dbReference type="GO" id="GO:0046872">
    <property type="term" value="F:metal ion binding"/>
    <property type="evidence" value="ECO:0007669"/>
    <property type="project" value="UniProtKB-KW"/>
</dbReference>
<dbReference type="GO" id="GO:0005737">
    <property type="term" value="C:cytoplasm"/>
    <property type="evidence" value="ECO:0007669"/>
    <property type="project" value="TreeGrafter"/>
</dbReference>
<keyword evidence="11" id="KW-1185">Reference proteome</keyword>
<dbReference type="InterPro" id="IPR001781">
    <property type="entry name" value="Znf_LIM"/>
</dbReference>
<dbReference type="InterPro" id="IPR000198">
    <property type="entry name" value="RhoGAP_dom"/>
</dbReference>
<keyword evidence="6" id="KW-0440">LIM domain</keyword>
<evidence type="ECO:0000256" key="5">
    <source>
        <dbReference type="ARBA" id="ARBA00023242"/>
    </source>
</evidence>
<dbReference type="Gene3D" id="1.10.555.10">
    <property type="entry name" value="Rho GTPase activation protein"/>
    <property type="match status" value="1"/>
</dbReference>
<dbReference type="GO" id="GO:0030036">
    <property type="term" value="P:actin cytoskeleton organization"/>
    <property type="evidence" value="ECO:0007669"/>
    <property type="project" value="TreeGrafter"/>
</dbReference>
<reference evidence="10 11" key="1">
    <citation type="journal article" date="2018" name="Mol. Biol. Evol.">
        <title>Broad Genomic Sampling Reveals a Smut Pathogenic Ancestry of the Fungal Clade Ustilaginomycotina.</title>
        <authorList>
            <person name="Kijpornyongpan T."/>
            <person name="Mondo S.J."/>
            <person name="Barry K."/>
            <person name="Sandor L."/>
            <person name="Lee J."/>
            <person name="Lipzen A."/>
            <person name="Pangilinan J."/>
            <person name="LaButti K."/>
            <person name="Hainaut M."/>
            <person name="Henrissat B."/>
            <person name="Grigoriev I.V."/>
            <person name="Spatafora J.W."/>
            <person name="Aime M.C."/>
        </authorList>
    </citation>
    <scope>NUCLEOTIDE SEQUENCE [LARGE SCALE GENOMIC DNA]</scope>
    <source>
        <strain evidence="10 11">MCA 5214</strain>
    </source>
</reference>
<sequence length="1542" mass="168662">MPSSTPSKAGAFDGQGSSSSSSSLQRPLMPLRAQSHTSAIPDSSEMARPSSPALSDSRVGEDGDLVQKTASTSFADRPPSSSSSRRDASGSSSNSRRADMDRIKSRAVDSASWNWEAEKAKQESGSEGTTPSSSSSSWRQSIAAPIPPRQSSRQQGSGMPRPRIDTSPNPGMSSNPDTPIQSSRPFSPALKTPTSSAHPTVKAQGAQGTGRKEQSCDACGKPMTGQFVRALGVVFHLDCFRCRDCNKVVASKFFPATDDMRDSSPRSSSGGDEETKRPSPTSSQPSKLFPLCETDYFRRLDLLCAKCGGALRGSYITALGKKFHVEHFTCSICPTVFGPQDSYYEHDGRVFCHFHYSTRFAIRCTGCRTAILKQFVEINRNNQDEHWHPECYMIHKFWNIKLCPTGATPKESLVSEPTTALETPEPSKSGVAPVSDMSATDAPSMEAIETEASETPSSLKQKQKIVEEQVYRIWTVLSAFEESSAACISEMLRHVSSGRYLGGVRMAERFILHVEILFSAIDDIEREFRKEQTKGLSHIREARMLCKKIVNFFSLLSHTQETGARRMGITQELLSLVTGLAHYLKILIRIALTGALRLDREFGNRQAIDWFLDQLAYLAEKAAVTSGESKAGGDSREGGQRDSIDLAPVGDISMQRPDGRWYGYKSLPRTTSVSSSDGNEGATDLCLACGQTVEEECVRMGINMRWHATCLRCCQCKRRALKESGSTRKSSDPEADPEAPPTAPANTFALEISAGGESSSRKTYTTFCSEHAPAHCRRGFETGSRLEQYAFLLRVALNRLYALLKKRGVVPASPPPVTPGELAESKSTPALPSSSTSSTPVGSDATYRDSTDIKRMKSVNLDRKLSTKAKVPRISTVVGSPSGQQTQASSMQQRISPTAEGLRRSSSPRRSTDNDGQPRSLRRSPSPGASRFRGASKSRDPSPAGGLREPGTVVPIRPAFARHNTDVRIRDDGPARQASGDDSVMAPQNDDHLTLGDIPQLLEAEQAREQRRSLHHEGGRSLSELSALELFIVKHMAVMMLQQSALKDLVPMDDLIDFIEMRKNTFWGKLFKTGKDKKKHVEKKGVFGIPLDILVEKNGADSTLGASTTHLRVPSFVDDIISAMRQMDVSVEGIFRKNGNIRRLKELSEALDRDSSSVNLSDDNPVQLAALLKRFLRELPDPLLTFKLHRLFVMSQKLEPESERLRILHLVTILLPKAHRDTLEVLFVFLKWVASFSHVDEETGSKMDLQNLALVLGPNILYAKSQDPAKDELFLANRAILHLLENQDEFWMVPPELEAVLQDRELLSASAELTSRDILKRCEKYAKRARGQGSSGSAGRPGGSGFAGNGGAPGGGNSGFSEMHVGGSRQQRPEYHDPVTMRQIENQHHFVNGSGNGGMSRSGSANPRSPIDGPGPEGRPPWLANNSSQSHLHQHGHHGQHGHHQHHLSSAGSGGHQTPYGSPDRSQQQQQAASWQHHAGGQGTGLPPTSSSTFGLKNGSGRDSPVPPPKDRSQEDGAGMQQQKHAMMRDWHQQPNSRQQQA</sequence>
<evidence type="ECO:0000256" key="6">
    <source>
        <dbReference type="PROSITE-ProRule" id="PRU00125"/>
    </source>
</evidence>
<feature type="region of interest" description="Disordered" evidence="7">
    <location>
        <begin position="724"/>
        <end position="745"/>
    </location>
</feature>
<feature type="region of interest" description="Disordered" evidence="7">
    <location>
        <begin position="1328"/>
        <end position="1374"/>
    </location>
</feature>
<feature type="domain" description="Rho-GAP" evidence="9">
    <location>
        <begin position="1089"/>
        <end position="1291"/>
    </location>
</feature>
<evidence type="ECO:0000313" key="10">
    <source>
        <dbReference type="EMBL" id="PWN28464.1"/>
    </source>
</evidence>
<dbReference type="PROSITE" id="PS50238">
    <property type="entry name" value="RHOGAP"/>
    <property type="match status" value="1"/>
</dbReference>
<dbReference type="STRING" id="1569628.A0A316UTY9"/>
<comment type="subcellular location">
    <subcellularLocation>
        <location evidence="1">Nucleus</location>
    </subcellularLocation>
</comment>
<dbReference type="RefSeq" id="XP_025363076.1">
    <property type="nucleotide sequence ID" value="XM_025508751.1"/>
</dbReference>
<dbReference type="GO" id="GO:0005634">
    <property type="term" value="C:nucleus"/>
    <property type="evidence" value="ECO:0007669"/>
    <property type="project" value="UniProtKB-SubCell"/>
</dbReference>
<dbReference type="Proteomes" id="UP000245884">
    <property type="component" value="Unassembled WGS sequence"/>
</dbReference>
<dbReference type="EMBL" id="KZ819665">
    <property type="protein sequence ID" value="PWN28464.1"/>
    <property type="molecule type" value="Genomic_DNA"/>
</dbReference>
<feature type="compositionally biased region" description="Polar residues" evidence="7">
    <location>
        <begin position="904"/>
        <end position="917"/>
    </location>
</feature>
<dbReference type="SMART" id="SM00324">
    <property type="entry name" value="RhoGAP"/>
    <property type="match status" value="1"/>
</dbReference>
<feature type="region of interest" description="Disordered" evidence="7">
    <location>
        <begin position="257"/>
        <end position="287"/>
    </location>
</feature>
<accession>A0A316UTY9</accession>
<evidence type="ECO:0000256" key="1">
    <source>
        <dbReference type="ARBA" id="ARBA00004123"/>
    </source>
</evidence>
<proteinExistence type="predicted"/>
<feature type="compositionally biased region" description="Low complexity" evidence="7">
    <location>
        <begin position="125"/>
        <end position="137"/>
    </location>
</feature>
<evidence type="ECO:0000259" key="8">
    <source>
        <dbReference type="PROSITE" id="PS50023"/>
    </source>
</evidence>
<feature type="compositionally biased region" description="Basic residues" evidence="7">
    <location>
        <begin position="1432"/>
        <end position="1447"/>
    </location>
</feature>
<evidence type="ECO:0000256" key="4">
    <source>
        <dbReference type="ARBA" id="ARBA00022833"/>
    </source>
</evidence>
<dbReference type="Pfam" id="PF00412">
    <property type="entry name" value="LIM"/>
    <property type="match status" value="2"/>
</dbReference>
<feature type="domain" description="LIM zinc-binding" evidence="8">
    <location>
        <begin position="214"/>
        <end position="277"/>
    </location>
</feature>
<dbReference type="OrthoDB" id="20689at2759"/>
<feature type="region of interest" description="Disordered" evidence="7">
    <location>
        <begin position="1389"/>
        <end position="1542"/>
    </location>
</feature>
<feature type="compositionally biased region" description="Low complexity" evidence="7">
    <location>
        <begin position="825"/>
        <end position="843"/>
    </location>
</feature>
<feature type="compositionally biased region" description="Polar residues" evidence="7">
    <location>
        <begin position="877"/>
        <end position="896"/>
    </location>
</feature>
<organism evidence="10 11">
    <name type="scientific">Jaminaea rosea</name>
    <dbReference type="NCBI Taxonomy" id="1569628"/>
    <lineage>
        <taxon>Eukaryota</taxon>
        <taxon>Fungi</taxon>
        <taxon>Dikarya</taxon>
        <taxon>Basidiomycota</taxon>
        <taxon>Ustilaginomycotina</taxon>
        <taxon>Exobasidiomycetes</taxon>
        <taxon>Microstromatales</taxon>
        <taxon>Microstromatales incertae sedis</taxon>
        <taxon>Jaminaea</taxon>
    </lineage>
</organism>
<keyword evidence="3" id="KW-0677">Repeat</keyword>
<feature type="compositionally biased region" description="Polar residues" evidence="7">
    <location>
        <begin position="166"/>
        <end position="185"/>
    </location>
</feature>
<evidence type="ECO:0000259" key="9">
    <source>
        <dbReference type="PROSITE" id="PS50238"/>
    </source>
</evidence>
<feature type="region of interest" description="Disordered" evidence="7">
    <location>
        <begin position="413"/>
        <end position="459"/>
    </location>
</feature>
<dbReference type="GO" id="GO:0030695">
    <property type="term" value="F:GTPase regulator activity"/>
    <property type="evidence" value="ECO:0007669"/>
    <property type="project" value="UniProtKB-ARBA"/>
</dbReference>
<dbReference type="GeneID" id="37030574"/>
<keyword evidence="5" id="KW-0539">Nucleus</keyword>
<feature type="region of interest" description="Disordered" evidence="7">
    <location>
        <begin position="1"/>
        <end position="217"/>
    </location>
</feature>
<feature type="compositionally biased region" description="Basic and acidic residues" evidence="7">
    <location>
        <begin position="963"/>
        <end position="974"/>
    </location>
</feature>
<dbReference type="PROSITE" id="PS00478">
    <property type="entry name" value="LIM_DOMAIN_1"/>
    <property type="match status" value="2"/>
</dbReference>
<feature type="compositionally biased region" description="Low complexity" evidence="7">
    <location>
        <begin position="1466"/>
        <end position="1479"/>
    </location>
</feature>
<feature type="region of interest" description="Disordered" evidence="7">
    <location>
        <begin position="809"/>
        <end position="993"/>
    </location>
</feature>
<dbReference type="CDD" id="cd09392">
    <property type="entry name" value="LIM2_Lrg1p_like"/>
    <property type="match status" value="1"/>
</dbReference>
<dbReference type="GO" id="GO:0007165">
    <property type="term" value="P:signal transduction"/>
    <property type="evidence" value="ECO:0007669"/>
    <property type="project" value="InterPro"/>
</dbReference>
<dbReference type="Gene3D" id="2.10.110.10">
    <property type="entry name" value="Cysteine Rich Protein"/>
    <property type="match status" value="4"/>
</dbReference>
<feature type="compositionally biased region" description="Basic and acidic residues" evidence="7">
    <location>
        <begin position="96"/>
        <end position="107"/>
    </location>
</feature>
<feature type="compositionally biased region" description="Gly residues" evidence="7">
    <location>
        <begin position="1333"/>
        <end position="1358"/>
    </location>
</feature>
<feature type="compositionally biased region" description="Low complexity" evidence="7">
    <location>
        <begin position="71"/>
        <end position="95"/>
    </location>
</feature>
<gene>
    <name evidence="10" type="ORF">BDZ90DRAFT_270760</name>
</gene>
<protein>
    <submittedName>
        <fullName evidence="10">RhoGAP-domain-containing protein</fullName>
    </submittedName>
</protein>
<keyword evidence="4 6" id="KW-0862">Zinc</keyword>
<feature type="compositionally biased region" description="Polar residues" evidence="7">
    <location>
        <begin position="1533"/>
        <end position="1542"/>
    </location>
</feature>
<evidence type="ECO:0000256" key="2">
    <source>
        <dbReference type="ARBA" id="ARBA00022723"/>
    </source>
</evidence>
<dbReference type="SUPFAM" id="SSF48350">
    <property type="entry name" value="GTPase activation domain, GAP"/>
    <property type="match status" value="1"/>
</dbReference>
<keyword evidence="2 6" id="KW-0479">Metal-binding</keyword>
<dbReference type="CDD" id="cd09391">
    <property type="entry name" value="LIM1_Lrg1p_like"/>
    <property type="match status" value="1"/>
</dbReference>
<evidence type="ECO:0000313" key="11">
    <source>
        <dbReference type="Proteomes" id="UP000245884"/>
    </source>
</evidence>